<evidence type="ECO:0000313" key="2">
    <source>
        <dbReference type="EMBL" id="TYH26045.1"/>
    </source>
</evidence>
<feature type="transmembrane region" description="Helical" evidence="1">
    <location>
        <begin position="12"/>
        <end position="33"/>
    </location>
</feature>
<feature type="transmembrane region" description="Helical" evidence="1">
    <location>
        <begin position="45"/>
        <end position="68"/>
    </location>
</feature>
<dbReference type="AlphaFoldDB" id="A0A5D2H6P5"/>
<name>A0A5D2H6P5_GOSDA</name>
<evidence type="ECO:0000313" key="3">
    <source>
        <dbReference type="Proteomes" id="UP000323506"/>
    </source>
</evidence>
<reference evidence="2 3" key="1">
    <citation type="submission" date="2019-06" db="EMBL/GenBank/DDBJ databases">
        <title>WGS assembly of Gossypium darwinii.</title>
        <authorList>
            <person name="Chen Z.J."/>
            <person name="Sreedasyam A."/>
            <person name="Ando A."/>
            <person name="Song Q."/>
            <person name="De L."/>
            <person name="Hulse-Kemp A."/>
            <person name="Ding M."/>
            <person name="Ye W."/>
            <person name="Kirkbride R."/>
            <person name="Jenkins J."/>
            <person name="Plott C."/>
            <person name="Lovell J."/>
            <person name="Lin Y.-M."/>
            <person name="Vaughn R."/>
            <person name="Liu B."/>
            <person name="Li W."/>
            <person name="Simpson S."/>
            <person name="Scheffler B."/>
            <person name="Saski C."/>
            <person name="Grover C."/>
            <person name="Hu G."/>
            <person name="Conover J."/>
            <person name="Carlson J."/>
            <person name="Shu S."/>
            <person name="Boston L."/>
            <person name="Williams M."/>
            <person name="Peterson D."/>
            <person name="Mcgee K."/>
            <person name="Jones D."/>
            <person name="Wendel J."/>
            <person name="Stelly D."/>
            <person name="Grimwood J."/>
            <person name="Schmutz J."/>
        </authorList>
    </citation>
    <scope>NUCLEOTIDE SEQUENCE [LARGE SCALE GENOMIC DNA]</scope>
    <source>
        <strain evidence="2">1808015.09</strain>
    </source>
</reference>
<keyword evidence="1" id="KW-0812">Transmembrane</keyword>
<organism evidence="2 3">
    <name type="scientific">Gossypium darwinii</name>
    <name type="common">Darwin's cotton</name>
    <name type="synonym">Gossypium barbadense var. darwinii</name>
    <dbReference type="NCBI Taxonomy" id="34276"/>
    <lineage>
        <taxon>Eukaryota</taxon>
        <taxon>Viridiplantae</taxon>
        <taxon>Streptophyta</taxon>
        <taxon>Embryophyta</taxon>
        <taxon>Tracheophyta</taxon>
        <taxon>Spermatophyta</taxon>
        <taxon>Magnoliopsida</taxon>
        <taxon>eudicotyledons</taxon>
        <taxon>Gunneridae</taxon>
        <taxon>Pentapetalae</taxon>
        <taxon>rosids</taxon>
        <taxon>malvids</taxon>
        <taxon>Malvales</taxon>
        <taxon>Malvaceae</taxon>
        <taxon>Malvoideae</taxon>
        <taxon>Gossypium</taxon>
    </lineage>
</organism>
<protein>
    <submittedName>
        <fullName evidence="2">Uncharacterized protein</fullName>
    </submittedName>
</protein>
<dbReference type="EMBL" id="CM017690">
    <property type="protein sequence ID" value="TYH26045.1"/>
    <property type="molecule type" value="Genomic_DNA"/>
</dbReference>
<sequence length="100" mass="11014">MSVTLSSSLCGAVLLPFLLSFCCCFCSQFIVISGLQNHSFCCQKFLFCSALIRSLLSSPVVVFCPLITTFGVAIFPSFTALSDILFHHLFLVYNSPKIFN</sequence>
<accession>A0A5D2H6P5</accession>
<evidence type="ECO:0000256" key="1">
    <source>
        <dbReference type="SAM" id="Phobius"/>
    </source>
</evidence>
<gene>
    <name evidence="2" type="ORF">ES288_A03G218500v1</name>
</gene>
<keyword evidence="1" id="KW-1133">Transmembrane helix</keyword>
<keyword evidence="3" id="KW-1185">Reference proteome</keyword>
<dbReference type="Proteomes" id="UP000323506">
    <property type="component" value="Chromosome A03"/>
</dbReference>
<proteinExistence type="predicted"/>
<dbReference type="EMBL" id="CM017690">
    <property type="protein sequence ID" value="TYH26044.1"/>
    <property type="molecule type" value="Genomic_DNA"/>
</dbReference>
<keyword evidence="1" id="KW-0472">Membrane</keyword>